<dbReference type="PANTHER" id="PTHR43060">
    <property type="entry name" value="3-HYDROXYISOBUTYRATE DEHYDROGENASE-LIKE 1, MITOCHONDRIAL-RELATED"/>
    <property type="match status" value="1"/>
</dbReference>
<dbReference type="Proteomes" id="UP001180825">
    <property type="component" value="Unassembled WGS sequence"/>
</dbReference>
<dbReference type="InterPro" id="IPR036291">
    <property type="entry name" value="NAD(P)-bd_dom_sf"/>
</dbReference>
<dbReference type="InterPro" id="IPR029154">
    <property type="entry name" value="HIBADH-like_NADP-bd"/>
</dbReference>
<dbReference type="InterPro" id="IPR008927">
    <property type="entry name" value="6-PGluconate_DH-like_C_sf"/>
</dbReference>
<evidence type="ECO:0000256" key="3">
    <source>
        <dbReference type="ARBA" id="ARBA00023027"/>
    </source>
</evidence>
<dbReference type="Pfam" id="PF03446">
    <property type="entry name" value="NAD_binding_2"/>
    <property type="match status" value="1"/>
</dbReference>
<dbReference type="InterPro" id="IPR013328">
    <property type="entry name" value="6PGD_dom2"/>
</dbReference>
<reference evidence="6 7" key="1">
    <citation type="submission" date="2023-07" db="EMBL/GenBank/DDBJ databases">
        <title>Sorghum-associated microbial communities from plants grown in Nebraska, USA.</title>
        <authorList>
            <person name="Schachtman D."/>
        </authorList>
    </citation>
    <scope>NUCLEOTIDE SEQUENCE [LARGE SCALE GENOMIC DNA]</scope>
    <source>
        <strain evidence="6 7">BE316</strain>
    </source>
</reference>
<dbReference type="InterPro" id="IPR002204">
    <property type="entry name" value="3-OH-isobutyrate_DH-rel_CS"/>
</dbReference>
<comment type="similarity">
    <text evidence="1">Belongs to the HIBADH-related family.</text>
</comment>
<dbReference type="PIRSF" id="PIRSF000103">
    <property type="entry name" value="HIBADH"/>
    <property type="match status" value="1"/>
</dbReference>
<dbReference type="InterPro" id="IPR015815">
    <property type="entry name" value="HIBADH-related"/>
</dbReference>
<dbReference type="SUPFAM" id="SSF48179">
    <property type="entry name" value="6-phosphogluconate dehydrogenase C-terminal domain-like"/>
    <property type="match status" value="1"/>
</dbReference>
<accession>A0ABU2A9D6</accession>
<comment type="caution">
    <text evidence="6">The sequence shown here is derived from an EMBL/GenBank/DDBJ whole genome shotgun (WGS) entry which is preliminary data.</text>
</comment>
<dbReference type="PROSITE" id="PS00895">
    <property type="entry name" value="3_HYDROXYISOBUT_DH"/>
    <property type="match status" value="1"/>
</dbReference>
<keyword evidence="7" id="KW-1185">Reference proteome</keyword>
<evidence type="ECO:0000313" key="6">
    <source>
        <dbReference type="EMBL" id="MDR7333620.1"/>
    </source>
</evidence>
<keyword evidence="3" id="KW-0520">NAD</keyword>
<dbReference type="RefSeq" id="WP_310329492.1">
    <property type="nucleotide sequence ID" value="NZ_JAVDXV010000005.1"/>
</dbReference>
<evidence type="ECO:0000313" key="7">
    <source>
        <dbReference type="Proteomes" id="UP001180825"/>
    </source>
</evidence>
<sequence>MSARTYDSVPSRRVAFLGLGVMGHPMAGHLARAGHQVTVYNRTMAKAEAWVKEYGGTSAATPVQAVKGAEFVFCCVGNDDDLRSVVLGDSGALAGMTAGAVFVDHTTASAEVARELHAEAATRDIAFVDAPVSGGQAGAVNGALTVMCGGDAAAFDAMKPVALNFAKAVTLLGGPGSGQLAKMVNQICIAGLVQGLAEAVRFGQKSGLDMVQVLDVIGKGAAQSWQMDNRGKTMIEDKFDFGFAVDWMRKDLGLVLDEARRNGARLPVTALVDQFYADVQAQGGNRWDTSSLIKRL</sequence>
<organism evidence="6 7">
    <name type="scientific">Roseateles asaccharophilus</name>
    <dbReference type="NCBI Taxonomy" id="582607"/>
    <lineage>
        <taxon>Bacteria</taxon>
        <taxon>Pseudomonadati</taxon>
        <taxon>Pseudomonadota</taxon>
        <taxon>Betaproteobacteria</taxon>
        <taxon>Burkholderiales</taxon>
        <taxon>Sphaerotilaceae</taxon>
        <taxon>Roseateles</taxon>
    </lineage>
</organism>
<gene>
    <name evidence="6" type="ORF">J2X21_002762</name>
</gene>
<evidence type="ECO:0000259" key="4">
    <source>
        <dbReference type="Pfam" id="PF03446"/>
    </source>
</evidence>
<dbReference type="EMBL" id="JAVDXV010000005">
    <property type="protein sequence ID" value="MDR7333620.1"/>
    <property type="molecule type" value="Genomic_DNA"/>
</dbReference>
<evidence type="ECO:0000256" key="1">
    <source>
        <dbReference type="ARBA" id="ARBA00009080"/>
    </source>
</evidence>
<keyword evidence="2" id="KW-0560">Oxidoreductase</keyword>
<proteinExistence type="inferred from homology"/>
<feature type="domain" description="6-phosphogluconate dehydrogenase NADP-binding" evidence="4">
    <location>
        <begin position="13"/>
        <end position="173"/>
    </location>
</feature>
<evidence type="ECO:0000259" key="5">
    <source>
        <dbReference type="Pfam" id="PF14833"/>
    </source>
</evidence>
<dbReference type="InterPro" id="IPR006115">
    <property type="entry name" value="6PGDH_NADP-bd"/>
</dbReference>
<dbReference type="Gene3D" id="1.10.1040.10">
    <property type="entry name" value="N-(1-d-carboxylethyl)-l-norvaline Dehydrogenase, domain 2"/>
    <property type="match status" value="1"/>
</dbReference>
<name>A0ABU2A9D6_9BURK</name>
<evidence type="ECO:0000256" key="2">
    <source>
        <dbReference type="ARBA" id="ARBA00023002"/>
    </source>
</evidence>
<dbReference type="SUPFAM" id="SSF51735">
    <property type="entry name" value="NAD(P)-binding Rossmann-fold domains"/>
    <property type="match status" value="1"/>
</dbReference>
<dbReference type="Gene3D" id="3.40.50.720">
    <property type="entry name" value="NAD(P)-binding Rossmann-like Domain"/>
    <property type="match status" value="1"/>
</dbReference>
<protein>
    <submittedName>
        <fullName evidence="6">3-hydroxyisobutyrate dehydrogenase-like beta-hydroxyacid dehydrogenase</fullName>
    </submittedName>
</protein>
<dbReference type="Pfam" id="PF14833">
    <property type="entry name" value="NAD_binding_11"/>
    <property type="match status" value="1"/>
</dbReference>
<feature type="domain" description="3-hydroxyisobutyrate dehydrogenase-like NAD-binding" evidence="5">
    <location>
        <begin position="176"/>
        <end position="295"/>
    </location>
</feature>
<dbReference type="PANTHER" id="PTHR43060:SF15">
    <property type="entry name" value="3-HYDROXYISOBUTYRATE DEHYDROGENASE-LIKE 1, MITOCHONDRIAL-RELATED"/>
    <property type="match status" value="1"/>
</dbReference>